<name>A0ABV5W3P3_9BACL</name>
<dbReference type="RefSeq" id="WP_344907658.1">
    <property type="nucleotide sequence ID" value="NZ_BAAAYO010000006.1"/>
</dbReference>
<protein>
    <submittedName>
        <fullName evidence="6">ABC transporter substrate-binding protein</fullName>
    </submittedName>
</protein>
<dbReference type="InterPro" id="IPR051313">
    <property type="entry name" value="Bact_iron-sidero_bind"/>
</dbReference>
<comment type="caution">
    <text evidence="6">The sequence shown here is derived from an EMBL/GenBank/DDBJ whole genome shotgun (WGS) entry which is preliminary data.</text>
</comment>
<evidence type="ECO:0000256" key="2">
    <source>
        <dbReference type="ARBA" id="ARBA00008814"/>
    </source>
</evidence>
<feature type="domain" description="Fe/B12 periplasmic-binding" evidence="5">
    <location>
        <begin position="66"/>
        <end position="326"/>
    </location>
</feature>
<dbReference type="SUPFAM" id="SSF53807">
    <property type="entry name" value="Helical backbone' metal receptor"/>
    <property type="match status" value="1"/>
</dbReference>
<dbReference type="InterPro" id="IPR002491">
    <property type="entry name" value="ABC_transptr_periplasmic_BD"/>
</dbReference>
<dbReference type="Gene3D" id="3.40.50.1980">
    <property type="entry name" value="Nitrogenase molybdenum iron protein domain"/>
    <property type="match status" value="2"/>
</dbReference>
<comment type="similarity">
    <text evidence="2">Belongs to the bacterial solute-binding protein 8 family.</text>
</comment>
<comment type="subcellular location">
    <subcellularLocation>
        <location evidence="1">Cell envelope</location>
    </subcellularLocation>
</comment>
<keyword evidence="4" id="KW-0732">Signal</keyword>
<dbReference type="PANTHER" id="PTHR30532">
    <property type="entry name" value="IRON III DICITRATE-BINDING PERIPLASMIC PROTEIN"/>
    <property type="match status" value="1"/>
</dbReference>
<dbReference type="Proteomes" id="UP001589619">
    <property type="component" value="Unassembled WGS sequence"/>
</dbReference>
<dbReference type="PANTHER" id="PTHR30532:SF21">
    <property type="entry name" value="SIDEROPHORE-BINDING LIPOPROTEIN YFIY-RELATED"/>
    <property type="match status" value="1"/>
</dbReference>
<evidence type="ECO:0000256" key="3">
    <source>
        <dbReference type="ARBA" id="ARBA00022448"/>
    </source>
</evidence>
<accession>A0ABV5W3P3</accession>
<proteinExistence type="inferred from homology"/>
<evidence type="ECO:0000259" key="5">
    <source>
        <dbReference type="PROSITE" id="PS50983"/>
    </source>
</evidence>
<keyword evidence="3" id="KW-0813">Transport</keyword>
<dbReference type="Pfam" id="PF01497">
    <property type="entry name" value="Peripla_BP_2"/>
    <property type="match status" value="1"/>
</dbReference>
<keyword evidence="7" id="KW-1185">Reference proteome</keyword>
<gene>
    <name evidence="6" type="ORF">ACFFNY_26575</name>
</gene>
<dbReference type="PROSITE" id="PS50983">
    <property type="entry name" value="FE_B12_PBP"/>
    <property type="match status" value="1"/>
</dbReference>
<reference evidence="6 7" key="1">
    <citation type="submission" date="2024-09" db="EMBL/GenBank/DDBJ databases">
        <authorList>
            <person name="Sun Q."/>
            <person name="Mori K."/>
        </authorList>
    </citation>
    <scope>NUCLEOTIDE SEQUENCE [LARGE SCALE GENOMIC DNA]</scope>
    <source>
        <strain evidence="6 7">JCM 12520</strain>
    </source>
</reference>
<dbReference type="EMBL" id="JBHMAG010000018">
    <property type="protein sequence ID" value="MFB9755155.1"/>
    <property type="molecule type" value="Genomic_DNA"/>
</dbReference>
<dbReference type="PROSITE" id="PS51257">
    <property type="entry name" value="PROKAR_LIPOPROTEIN"/>
    <property type="match status" value="1"/>
</dbReference>
<evidence type="ECO:0000313" key="6">
    <source>
        <dbReference type="EMBL" id="MFB9755155.1"/>
    </source>
</evidence>
<evidence type="ECO:0000313" key="7">
    <source>
        <dbReference type="Proteomes" id="UP001589619"/>
    </source>
</evidence>
<organism evidence="6 7">
    <name type="scientific">Paenibacillus hodogayensis</name>
    <dbReference type="NCBI Taxonomy" id="279208"/>
    <lineage>
        <taxon>Bacteria</taxon>
        <taxon>Bacillati</taxon>
        <taxon>Bacillota</taxon>
        <taxon>Bacilli</taxon>
        <taxon>Bacillales</taxon>
        <taxon>Paenibacillaceae</taxon>
        <taxon>Paenibacillus</taxon>
    </lineage>
</organism>
<evidence type="ECO:0000256" key="1">
    <source>
        <dbReference type="ARBA" id="ARBA00004196"/>
    </source>
</evidence>
<evidence type="ECO:0000256" key="4">
    <source>
        <dbReference type="ARBA" id="ARBA00022729"/>
    </source>
</evidence>
<sequence length="328" mass="35361">MNRLIRKTLVWLGAALVPLLLFGCGETDRVGGDASASVGSKAVASEPEFRTIKVAQGEVRIPVKPQRIADISGSTEELLTLGFTPIASGNTDMANASAFTPILKQKLPAGTINTGWYASEVNIEQLVSANPDLILAGPRQEKLYEQLSKIAPTVMVPYDFNAFRERFAFVADTLGKKPEMEAWLKQYDERASELGKTLAAATHNGNFAVIEATAKEIRIYATTGVAGMVFGDLKLPKAPGTPEPDKWGGKVTSLEGLSELDPDHIVLMADSEQNVLQQSKVWSGLKAVKAGNVYKLTTVQNYNEAFTALGKKALLEQLAKDIAGKAKR</sequence>